<organism evidence="1 2">
    <name type="scientific">Acorus calamus</name>
    <name type="common">Sweet flag</name>
    <dbReference type="NCBI Taxonomy" id="4465"/>
    <lineage>
        <taxon>Eukaryota</taxon>
        <taxon>Viridiplantae</taxon>
        <taxon>Streptophyta</taxon>
        <taxon>Embryophyta</taxon>
        <taxon>Tracheophyta</taxon>
        <taxon>Spermatophyta</taxon>
        <taxon>Magnoliopsida</taxon>
        <taxon>Liliopsida</taxon>
        <taxon>Acoraceae</taxon>
        <taxon>Acorus</taxon>
    </lineage>
</organism>
<reference evidence="1" key="2">
    <citation type="submission" date="2023-06" db="EMBL/GenBank/DDBJ databases">
        <authorList>
            <person name="Ma L."/>
            <person name="Liu K.-W."/>
            <person name="Li Z."/>
            <person name="Hsiao Y.-Y."/>
            <person name="Qi Y."/>
            <person name="Fu T."/>
            <person name="Tang G."/>
            <person name="Zhang D."/>
            <person name="Sun W.-H."/>
            <person name="Liu D.-K."/>
            <person name="Li Y."/>
            <person name="Chen G.-Z."/>
            <person name="Liu X.-D."/>
            <person name="Liao X.-Y."/>
            <person name="Jiang Y.-T."/>
            <person name="Yu X."/>
            <person name="Hao Y."/>
            <person name="Huang J."/>
            <person name="Zhao X.-W."/>
            <person name="Ke S."/>
            <person name="Chen Y.-Y."/>
            <person name="Wu W.-L."/>
            <person name="Hsu J.-L."/>
            <person name="Lin Y.-F."/>
            <person name="Huang M.-D."/>
            <person name="Li C.-Y."/>
            <person name="Huang L."/>
            <person name="Wang Z.-W."/>
            <person name="Zhao X."/>
            <person name="Zhong W.-Y."/>
            <person name="Peng D.-H."/>
            <person name="Ahmad S."/>
            <person name="Lan S."/>
            <person name="Zhang J.-S."/>
            <person name="Tsai W.-C."/>
            <person name="Van De Peer Y."/>
            <person name="Liu Z.-J."/>
        </authorList>
    </citation>
    <scope>NUCLEOTIDE SEQUENCE</scope>
    <source>
        <strain evidence="1">CP</strain>
        <tissue evidence="1">Leaves</tissue>
    </source>
</reference>
<sequence length="98" mass="11025">MNPNFGSQRNPVEPLYFFVRSSTPTSRSVEGPRRACIHSDLPLTVPNNPSDSPLCFIAALDLLPSQRSSFLFSVRLLYEINKLSGMMLVKSESKTKRH</sequence>
<comment type="caution">
    <text evidence="1">The sequence shown here is derived from an EMBL/GenBank/DDBJ whole genome shotgun (WGS) entry which is preliminary data.</text>
</comment>
<dbReference type="Proteomes" id="UP001180020">
    <property type="component" value="Unassembled WGS sequence"/>
</dbReference>
<gene>
    <name evidence="1" type="ORF">QJS10_CPB14g00834</name>
</gene>
<accession>A0AAV9DEN5</accession>
<dbReference type="EMBL" id="JAUJYO010000014">
    <property type="protein sequence ID" value="KAK1299297.1"/>
    <property type="molecule type" value="Genomic_DNA"/>
</dbReference>
<name>A0AAV9DEN5_ACOCL</name>
<dbReference type="AlphaFoldDB" id="A0AAV9DEN5"/>
<proteinExistence type="predicted"/>
<keyword evidence="2" id="KW-1185">Reference proteome</keyword>
<reference evidence="1" key="1">
    <citation type="journal article" date="2023" name="Nat. Commun.">
        <title>Diploid and tetraploid genomes of Acorus and the evolution of monocots.</title>
        <authorList>
            <person name="Ma L."/>
            <person name="Liu K.W."/>
            <person name="Li Z."/>
            <person name="Hsiao Y.Y."/>
            <person name="Qi Y."/>
            <person name="Fu T."/>
            <person name="Tang G.D."/>
            <person name="Zhang D."/>
            <person name="Sun W.H."/>
            <person name="Liu D.K."/>
            <person name="Li Y."/>
            <person name="Chen G.Z."/>
            <person name="Liu X.D."/>
            <person name="Liao X.Y."/>
            <person name="Jiang Y.T."/>
            <person name="Yu X."/>
            <person name="Hao Y."/>
            <person name="Huang J."/>
            <person name="Zhao X.W."/>
            <person name="Ke S."/>
            <person name="Chen Y.Y."/>
            <person name="Wu W.L."/>
            <person name="Hsu J.L."/>
            <person name="Lin Y.F."/>
            <person name="Huang M.D."/>
            <person name="Li C.Y."/>
            <person name="Huang L."/>
            <person name="Wang Z.W."/>
            <person name="Zhao X."/>
            <person name="Zhong W.Y."/>
            <person name="Peng D.H."/>
            <person name="Ahmad S."/>
            <person name="Lan S."/>
            <person name="Zhang J.S."/>
            <person name="Tsai W.C."/>
            <person name="Van de Peer Y."/>
            <person name="Liu Z.J."/>
        </authorList>
    </citation>
    <scope>NUCLEOTIDE SEQUENCE</scope>
    <source>
        <strain evidence="1">CP</strain>
    </source>
</reference>
<evidence type="ECO:0000313" key="1">
    <source>
        <dbReference type="EMBL" id="KAK1299297.1"/>
    </source>
</evidence>
<protein>
    <submittedName>
        <fullName evidence="1">Uncharacterized protein</fullName>
    </submittedName>
</protein>
<evidence type="ECO:0000313" key="2">
    <source>
        <dbReference type="Proteomes" id="UP001180020"/>
    </source>
</evidence>